<evidence type="ECO:0000256" key="8">
    <source>
        <dbReference type="SAM" id="SignalP"/>
    </source>
</evidence>
<dbReference type="AlphaFoldDB" id="A0A174NE44"/>
<evidence type="ECO:0000256" key="1">
    <source>
        <dbReference type="ARBA" id="ARBA00004571"/>
    </source>
</evidence>
<dbReference type="PROSITE" id="PS52016">
    <property type="entry name" value="TONB_DEPENDENT_REC_3"/>
    <property type="match status" value="1"/>
</dbReference>
<dbReference type="EMBL" id="CZAP01000006">
    <property type="protein sequence ID" value="CUP46853.1"/>
    <property type="molecule type" value="Genomic_DNA"/>
</dbReference>
<accession>A0A174NE44</accession>
<feature type="chain" id="PRO_5008028862" evidence="8">
    <location>
        <begin position="27"/>
        <end position="1041"/>
    </location>
</feature>
<evidence type="ECO:0000256" key="4">
    <source>
        <dbReference type="ARBA" id="ARBA00022692"/>
    </source>
</evidence>
<comment type="similarity">
    <text evidence="7">Belongs to the TonB-dependent receptor family.</text>
</comment>
<dbReference type="Pfam" id="PF13715">
    <property type="entry name" value="CarbopepD_reg_2"/>
    <property type="match status" value="1"/>
</dbReference>
<evidence type="ECO:0000256" key="5">
    <source>
        <dbReference type="ARBA" id="ARBA00023136"/>
    </source>
</evidence>
<keyword evidence="10" id="KW-0675">Receptor</keyword>
<dbReference type="GO" id="GO:0009279">
    <property type="term" value="C:cell outer membrane"/>
    <property type="evidence" value="ECO:0007669"/>
    <property type="project" value="UniProtKB-SubCell"/>
</dbReference>
<organism evidence="10 11">
    <name type="scientific">Bacteroides thetaiotaomicron</name>
    <dbReference type="NCBI Taxonomy" id="818"/>
    <lineage>
        <taxon>Bacteria</taxon>
        <taxon>Pseudomonadati</taxon>
        <taxon>Bacteroidota</taxon>
        <taxon>Bacteroidia</taxon>
        <taxon>Bacteroidales</taxon>
        <taxon>Bacteroidaceae</taxon>
        <taxon>Bacteroides</taxon>
    </lineage>
</organism>
<feature type="signal peptide" evidence="8">
    <location>
        <begin position="1"/>
        <end position="26"/>
    </location>
</feature>
<dbReference type="Gene3D" id="2.60.40.1120">
    <property type="entry name" value="Carboxypeptidase-like, regulatory domain"/>
    <property type="match status" value="1"/>
</dbReference>
<dbReference type="InterPro" id="IPR008969">
    <property type="entry name" value="CarboxyPept-like_regulatory"/>
</dbReference>
<dbReference type="Gene3D" id="2.40.170.20">
    <property type="entry name" value="TonB-dependent receptor, beta-barrel domain"/>
    <property type="match status" value="1"/>
</dbReference>
<dbReference type="InterPro" id="IPR039426">
    <property type="entry name" value="TonB-dep_rcpt-like"/>
</dbReference>
<evidence type="ECO:0000313" key="10">
    <source>
        <dbReference type="EMBL" id="CUP46853.1"/>
    </source>
</evidence>
<evidence type="ECO:0000256" key="2">
    <source>
        <dbReference type="ARBA" id="ARBA00022448"/>
    </source>
</evidence>
<dbReference type="InterPro" id="IPR036942">
    <property type="entry name" value="Beta-barrel_TonB_sf"/>
</dbReference>
<keyword evidence="8" id="KW-0732">Signal</keyword>
<keyword evidence="2 7" id="KW-0813">Transport</keyword>
<proteinExistence type="inferred from homology"/>
<keyword evidence="5 7" id="KW-0472">Membrane</keyword>
<dbReference type="SUPFAM" id="SSF56935">
    <property type="entry name" value="Porins"/>
    <property type="match status" value="1"/>
</dbReference>
<dbReference type="InterPro" id="IPR037066">
    <property type="entry name" value="Plug_dom_sf"/>
</dbReference>
<dbReference type="NCBIfam" id="TIGR04057">
    <property type="entry name" value="SusC_RagA_signa"/>
    <property type="match status" value="1"/>
</dbReference>
<gene>
    <name evidence="10" type="ORF">ERS852511_02201</name>
</gene>
<dbReference type="RefSeq" id="WP_227188806.1">
    <property type="nucleotide sequence ID" value="NZ_BAABZI010000006.1"/>
</dbReference>
<dbReference type="Proteomes" id="UP000095576">
    <property type="component" value="Unassembled WGS sequence"/>
</dbReference>
<dbReference type="Pfam" id="PF07715">
    <property type="entry name" value="Plug"/>
    <property type="match status" value="1"/>
</dbReference>
<evidence type="ECO:0000256" key="7">
    <source>
        <dbReference type="PROSITE-ProRule" id="PRU01360"/>
    </source>
</evidence>
<keyword evidence="3 7" id="KW-1134">Transmembrane beta strand</keyword>
<dbReference type="Gene3D" id="2.170.130.10">
    <property type="entry name" value="TonB-dependent receptor, plug domain"/>
    <property type="match status" value="1"/>
</dbReference>
<dbReference type="InterPro" id="IPR023996">
    <property type="entry name" value="TonB-dep_OMP_SusC/RagA"/>
</dbReference>
<dbReference type="InterPro" id="IPR012910">
    <property type="entry name" value="Plug_dom"/>
</dbReference>
<keyword evidence="4 7" id="KW-0812">Transmembrane</keyword>
<dbReference type="NCBIfam" id="TIGR04056">
    <property type="entry name" value="OMP_RagA_SusC"/>
    <property type="match status" value="1"/>
</dbReference>
<evidence type="ECO:0000313" key="11">
    <source>
        <dbReference type="Proteomes" id="UP000095576"/>
    </source>
</evidence>
<dbReference type="SUPFAM" id="SSF49464">
    <property type="entry name" value="Carboxypeptidase regulatory domain-like"/>
    <property type="match status" value="1"/>
</dbReference>
<evidence type="ECO:0000259" key="9">
    <source>
        <dbReference type="Pfam" id="PF07715"/>
    </source>
</evidence>
<sequence length="1041" mass="116741">MKKKRSFIMGCLLLVAMLPYTFFASAQTKVTVKVEDNSYRVIRGKVTDAEGHSLPGVNVRVKGVQGGTVADIDGNFMLSAPREDVVLIVSYIGMVTQEVTVKGSQKKEIQIHMKEDVNEVNEVVVTGYATLKKESFTGNTITVKKEELQKVSKTNVIAALQAFDPSFRIAENSMWGSDPNALPEVYLRGKSGIGIKELDVDVTSKSSLKNNPNLPTFIMDGFEISVTKLYDMDPSRIESVTILKDAAATAMYGSRAANGVVVITTVTPKPGKLNVAYSLTGEVEMPDLSDYNLMNAAEKLEAERLANCFVDNEGEHKFQDFYNKKLYNVKNGVDTYWLSKPLQTSFNMNHSLYVDGGSDKLRFGVELSLNKNDGVMKGSKRDVWGAGAYIQYTIGNLVVRNHFTYDVNSSKDSPYGSFSDYTTQLPYDVYENENGEYMKELTRWGNRTVTYNPLYEATLGSYSKSSYEQVINNLSAQWNISKYLLFKSTLGLTRQFSNSENFLDPNSMKNDPILSNTNLSAGTLATGSGDSFVLDWQASLAYNRFIGKHNINTSVGMNIMESKEKSLSANYKGFPSGSLHSPNYAEEIVSKPTQSEEHSRLMGLIGLVNYSYDNIYLFDASIRMDGSSKFGTDRKYAPFWSFGTGVNLHNYKFFTNMDVFDLLKLRASYGQIGKVNFASYDAKTTYRILSDQWYKTGYGAVLYALGNKGLTWETTNTLDVGMEVSLFKRLLYLRGSYYIKRTVDCINSVTIPSHSGFTTYMDNIGEIENKGFELDVRVNFIRTKDWNLTLLANLAHNRNKIVKIAESLKAYNDKVDAFFSDPANSNTQVTSKSYKKYSEGVSQNAIWAMKSLGIDPATGEELFQNPDGTVTKYWNSANQVVVGNEEPTAQGTFGVNLTWKRFSLYTTFMYEFGGQRYNRTLADKIEGVDIANDNADRRVLTERWKEPGDLASFKRIQVSNREAVEVTKPTSRFVQDYNWVSLNSIALEYDVNPTLIKHIGLSMLRFGVGANELARWSSVELERGLSYPYSRTINFSLKASF</sequence>
<reference evidence="10 11" key="1">
    <citation type="submission" date="2015-09" db="EMBL/GenBank/DDBJ databases">
        <authorList>
            <consortium name="Pathogen Informatics"/>
        </authorList>
    </citation>
    <scope>NUCLEOTIDE SEQUENCE [LARGE SCALE GENOMIC DNA]</scope>
    <source>
        <strain evidence="10 11">2789STDY5834899</strain>
    </source>
</reference>
<keyword evidence="6 7" id="KW-0998">Cell outer membrane</keyword>
<evidence type="ECO:0000256" key="6">
    <source>
        <dbReference type="ARBA" id="ARBA00023237"/>
    </source>
</evidence>
<protein>
    <submittedName>
        <fullName evidence="10">Outer membrane receptor proteins, mostly Fe transport</fullName>
    </submittedName>
</protein>
<dbReference type="InterPro" id="IPR023997">
    <property type="entry name" value="TonB-dep_OMP_SusC/RagA_CS"/>
</dbReference>
<evidence type="ECO:0000256" key="3">
    <source>
        <dbReference type="ARBA" id="ARBA00022452"/>
    </source>
</evidence>
<comment type="subcellular location">
    <subcellularLocation>
        <location evidence="1 7">Cell outer membrane</location>
        <topology evidence="1 7">Multi-pass membrane protein</topology>
    </subcellularLocation>
</comment>
<name>A0A174NE44_BACT4</name>
<feature type="domain" description="TonB-dependent receptor plug" evidence="9">
    <location>
        <begin position="133"/>
        <end position="260"/>
    </location>
</feature>